<keyword evidence="5" id="KW-0539">Nucleus</keyword>
<feature type="compositionally biased region" description="Low complexity" evidence="6">
    <location>
        <begin position="166"/>
        <end position="194"/>
    </location>
</feature>
<evidence type="ECO:0000256" key="1">
    <source>
        <dbReference type="ARBA" id="ARBA00004123"/>
    </source>
</evidence>
<evidence type="ECO:0000256" key="2">
    <source>
        <dbReference type="ARBA" id="ARBA00022723"/>
    </source>
</evidence>
<evidence type="ECO:0000256" key="3">
    <source>
        <dbReference type="ARBA" id="ARBA00023015"/>
    </source>
</evidence>
<keyword evidence="8" id="KW-1185">Reference proteome</keyword>
<feature type="compositionally biased region" description="Basic residues" evidence="6">
    <location>
        <begin position="153"/>
        <end position="165"/>
    </location>
</feature>
<dbReference type="CDD" id="cd00067">
    <property type="entry name" value="GAL4"/>
    <property type="match status" value="1"/>
</dbReference>
<evidence type="ECO:0000313" key="8">
    <source>
        <dbReference type="Proteomes" id="UP000559256"/>
    </source>
</evidence>
<dbReference type="Proteomes" id="UP000559256">
    <property type="component" value="Unassembled WGS sequence"/>
</dbReference>
<keyword evidence="2" id="KW-0479">Metal-binding</keyword>
<dbReference type="PANTHER" id="PTHR47338">
    <property type="entry name" value="ZN(II)2CYS6 TRANSCRIPTION FACTOR (EUROFUNG)-RELATED"/>
    <property type="match status" value="1"/>
</dbReference>
<evidence type="ECO:0000256" key="5">
    <source>
        <dbReference type="ARBA" id="ARBA00023242"/>
    </source>
</evidence>
<sequence length="627" mass="70874">MITILSLLKPEHLLNSLNVTSSAFPVLYVSVLNPALPVHGDRSPSILQTTTSILKCTVKDNGSSSYLRVQWSHLPKLHHNLRGLPPVVHVHASPAEKESWFKCDRQNPCERCTESGHPEECEYTADTPMQRLEEHVTALQAKLAFLESSKQQSTKRARTQKRTHARSSPSSAGSSSGRSDTADTSSSTSMSGPSGWQRTDLPPEVFKTLMDAFVLHARTFGFFLHHRPYFMQALLYTQTPSEVSISPLLRHSVYLLGLHLCPSLRQYESVFLQNVLRPDFTAVQIQYTVQNIQAEVLLIHYFLRQGSFAEAQRRLNSAQSFMVTYGLHKMGQDQNIHDPLFGDATSNSGQVSRSSLPPPVDSIEYGERLCAFWTVVHLYKFWTSQSELSQLLDEKITTPFPLGMSVYEQNLPSIDSPCHLTLKVFFNAPIMDASDSLLTLTVKASVLFERAIYWSLNSEEDIRGFYQFKTNLFEFIRAFMSQSRFRPQYSKQDFEVLKIHTMIHVAVINFWRNRSDREAKMDSVNAAQAAANGLRNTPNPYDEGHIDPMFGPLWSSVCNVLFSSVTDMESLLPISNEETLSHYSNLKGLAGDVLRAMRVYSPTCSVINSQLQEIESRWLQFTSVEVT</sequence>
<dbReference type="InterPro" id="IPR001138">
    <property type="entry name" value="Zn2Cys6_DnaBD"/>
</dbReference>
<evidence type="ECO:0000256" key="4">
    <source>
        <dbReference type="ARBA" id="ARBA00023163"/>
    </source>
</evidence>
<dbReference type="InterPro" id="IPR050815">
    <property type="entry name" value="TF_fung"/>
</dbReference>
<dbReference type="PANTHER" id="PTHR47338:SF29">
    <property type="entry name" value="ZN(2)-C6 FUNGAL-TYPE DOMAIN-CONTAINING PROTEIN"/>
    <property type="match status" value="1"/>
</dbReference>
<feature type="region of interest" description="Disordered" evidence="6">
    <location>
        <begin position="148"/>
        <end position="198"/>
    </location>
</feature>
<protein>
    <recommendedName>
        <fullName evidence="9">Transcription factor domain-containing protein</fullName>
    </recommendedName>
</protein>
<reference evidence="7 8" key="1">
    <citation type="journal article" date="2020" name="ISME J.">
        <title>Uncovering the hidden diversity of litter-decomposition mechanisms in mushroom-forming fungi.</title>
        <authorList>
            <person name="Floudas D."/>
            <person name="Bentzer J."/>
            <person name="Ahren D."/>
            <person name="Johansson T."/>
            <person name="Persson P."/>
            <person name="Tunlid A."/>
        </authorList>
    </citation>
    <scope>NUCLEOTIDE SEQUENCE [LARGE SCALE GENOMIC DNA]</scope>
    <source>
        <strain evidence="7 8">CBS 291.85</strain>
    </source>
</reference>
<dbReference type="CDD" id="cd12148">
    <property type="entry name" value="fungal_TF_MHR"/>
    <property type="match status" value="1"/>
</dbReference>
<dbReference type="GO" id="GO:0000981">
    <property type="term" value="F:DNA-binding transcription factor activity, RNA polymerase II-specific"/>
    <property type="evidence" value="ECO:0007669"/>
    <property type="project" value="InterPro"/>
</dbReference>
<dbReference type="EMBL" id="JAACJM010000014">
    <property type="protein sequence ID" value="KAF5369006.1"/>
    <property type="molecule type" value="Genomic_DNA"/>
</dbReference>
<dbReference type="GO" id="GO:0008270">
    <property type="term" value="F:zinc ion binding"/>
    <property type="evidence" value="ECO:0007669"/>
    <property type="project" value="InterPro"/>
</dbReference>
<dbReference type="GO" id="GO:0005634">
    <property type="term" value="C:nucleus"/>
    <property type="evidence" value="ECO:0007669"/>
    <property type="project" value="UniProtKB-SubCell"/>
</dbReference>
<dbReference type="AlphaFoldDB" id="A0A8H5LTN1"/>
<comment type="caution">
    <text evidence="7">The sequence shown here is derived from an EMBL/GenBank/DDBJ whole genome shotgun (WGS) entry which is preliminary data.</text>
</comment>
<name>A0A8H5LTN1_9AGAR</name>
<evidence type="ECO:0000256" key="6">
    <source>
        <dbReference type="SAM" id="MobiDB-lite"/>
    </source>
</evidence>
<proteinExistence type="predicted"/>
<organism evidence="7 8">
    <name type="scientific">Tetrapyrgos nigripes</name>
    <dbReference type="NCBI Taxonomy" id="182062"/>
    <lineage>
        <taxon>Eukaryota</taxon>
        <taxon>Fungi</taxon>
        <taxon>Dikarya</taxon>
        <taxon>Basidiomycota</taxon>
        <taxon>Agaricomycotina</taxon>
        <taxon>Agaricomycetes</taxon>
        <taxon>Agaricomycetidae</taxon>
        <taxon>Agaricales</taxon>
        <taxon>Marasmiineae</taxon>
        <taxon>Marasmiaceae</taxon>
        <taxon>Tetrapyrgos</taxon>
    </lineage>
</organism>
<comment type="subcellular location">
    <subcellularLocation>
        <location evidence="1">Nucleus</location>
    </subcellularLocation>
</comment>
<evidence type="ECO:0008006" key="9">
    <source>
        <dbReference type="Google" id="ProtNLM"/>
    </source>
</evidence>
<dbReference type="OrthoDB" id="2309723at2759"/>
<accession>A0A8H5LTN1</accession>
<keyword evidence="3" id="KW-0805">Transcription regulation</keyword>
<gene>
    <name evidence="7" type="ORF">D9758_002866</name>
</gene>
<keyword evidence="4" id="KW-0804">Transcription</keyword>
<evidence type="ECO:0000313" key="7">
    <source>
        <dbReference type="EMBL" id="KAF5369006.1"/>
    </source>
</evidence>